<name>A0A9P1M5Z2_9PEZI</name>
<dbReference type="EMBL" id="CALLCH030000001">
    <property type="protein sequence ID" value="CAI4210756.1"/>
    <property type="molecule type" value="Genomic_DNA"/>
</dbReference>
<dbReference type="PRINTS" id="PR00368">
    <property type="entry name" value="FADPNR"/>
</dbReference>
<dbReference type="InterPro" id="IPR023753">
    <property type="entry name" value="FAD/NAD-binding_dom"/>
</dbReference>
<dbReference type="Gene3D" id="3.50.50.100">
    <property type="match status" value="1"/>
</dbReference>
<dbReference type="InterPro" id="IPR036188">
    <property type="entry name" value="FAD/NAD-bd_sf"/>
</dbReference>
<dbReference type="SUPFAM" id="SSF51905">
    <property type="entry name" value="FAD/NAD(P)-binding domain"/>
    <property type="match status" value="1"/>
</dbReference>
<sequence length="372" mass="40336">MSKTVVVVGASFAGLAVSHRLLKYTRQKEKNLRVVLVSPTSHFYWNLASIRAVVPGLIKEDQIFHPIEPGFSLYPKENFEFVYGSATSVDTDAKTASVAAPDGEKTLKYDYLVLATGARSANDDVPWKPLGSHEETVQQLRDTAKKVGAAKTILVAGAGATGCETSSEIKHKYGADKDVILLAADAEVMGGDVLASNMEYEMKKLGVDVRKNARVASTEVLADGRTEVRLVEGAPITVDLYLPTMGLKPNTGYLSEKLLNENKYVEVDEFYQVKNAENVWACGDIVSKPRAGFMITDKQAAGVAKNIELVIQGKAQLPVKLLPVDALMCAAGRDRGAGRIGNVKVFSIMAWALKGRTLGMPWAPKYVDGTQW</sequence>
<dbReference type="Pfam" id="PF07992">
    <property type="entry name" value="Pyr_redox_2"/>
    <property type="match status" value="1"/>
</dbReference>
<reference evidence="6" key="1">
    <citation type="submission" date="2022-11" db="EMBL/GenBank/DDBJ databases">
        <authorList>
            <person name="Scott C."/>
            <person name="Bruce N."/>
        </authorList>
    </citation>
    <scope>NUCLEOTIDE SEQUENCE</scope>
</reference>
<evidence type="ECO:0000256" key="2">
    <source>
        <dbReference type="ARBA" id="ARBA00022630"/>
    </source>
</evidence>
<dbReference type="GO" id="GO:0004174">
    <property type="term" value="F:electron-transferring-flavoprotein dehydrogenase activity"/>
    <property type="evidence" value="ECO:0007669"/>
    <property type="project" value="TreeGrafter"/>
</dbReference>
<dbReference type="GO" id="GO:0005737">
    <property type="term" value="C:cytoplasm"/>
    <property type="evidence" value="ECO:0007669"/>
    <property type="project" value="TreeGrafter"/>
</dbReference>
<organism evidence="6 7">
    <name type="scientific">Parascedosporium putredinis</name>
    <dbReference type="NCBI Taxonomy" id="1442378"/>
    <lineage>
        <taxon>Eukaryota</taxon>
        <taxon>Fungi</taxon>
        <taxon>Dikarya</taxon>
        <taxon>Ascomycota</taxon>
        <taxon>Pezizomycotina</taxon>
        <taxon>Sordariomycetes</taxon>
        <taxon>Hypocreomycetidae</taxon>
        <taxon>Microascales</taxon>
        <taxon>Microascaceae</taxon>
        <taxon>Parascedosporium</taxon>
    </lineage>
</organism>
<dbReference type="Proteomes" id="UP000838763">
    <property type="component" value="Unassembled WGS sequence"/>
</dbReference>
<evidence type="ECO:0000259" key="5">
    <source>
        <dbReference type="Pfam" id="PF07992"/>
    </source>
</evidence>
<proteinExistence type="inferred from homology"/>
<evidence type="ECO:0000256" key="1">
    <source>
        <dbReference type="ARBA" id="ARBA00006442"/>
    </source>
</evidence>
<gene>
    <name evidence="6" type="ORF">PPNO1_LOCUS555</name>
</gene>
<feature type="domain" description="FAD/NAD(P)-binding" evidence="5">
    <location>
        <begin position="4"/>
        <end position="289"/>
    </location>
</feature>
<comment type="caution">
    <text evidence="6">The sequence shown here is derived from an EMBL/GenBank/DDBJ whole genome shotgun (WGS) entry which is preliminary data.</text>
</comment>
<keyword evidence="7" id="KW-1185">Reference proteome</keyword>
<evidence type="ECO:0000256" key="3">
    <source>
        <dbReference type="ARBA" id="ARBA00022827"/>
    </source>
</evidence>
<evidence type="ECO:0000313" key="7">
    <source>
        <dbReference type="Proteomes" id="UP000838763"/>
    </source>
</evidence>
<dbReference type="AlphaFoldDB" id="A0A9P1M5Z2"/>
<protein>
    <recommendedName>
        <fullName evidence="5">FAD/NAD(P)-binding domain-containing protein</fullName>
    </recommendedName>
</protein>
<keyword evidence="2" id="KW-0285">Flavoprotein</keyword>
<evidence type="ECO:0000313" key="6">
    <source>
        <dbReference type="EMBL" id="CAI4210756.1"/>
    </source>
</evidence>
<accession>A0A9P1M5Z2</accession>
<dbReference type="OrthoDB" id="202203at2759"/>
<keyword evidence="3" id="KW-0274">FAD</keyword>
<comment type="similarity">
    <text evidence="1">Belongs to the FAD-dependent oxidoreductase family.</text>
</comment>
<dbReference type="PANTHER" id="PTHR43735">
    <property type="entry name" value="APOPTOSIS-INDUCING FACTOR 1"/>
    <property type="match status" value="1"/>
</dbReference>
<keyword evidence="4" id="KW-0560">Oxidoreductase</keyword>
<dbReference type="PANTHER" id="PTHR43735:SF3">
    <property type="entry name" value="FERROPTOSIS SUPPRESSOR PROTEIN 1"/>
    <property type="match status" value="1"/>
</dbReference>
<evidence type="ECO:0000256" key="4">
    <source>
        <dbReference type="ARBA" id="ARBA00023002"/>
    </source>
</evidence>
<dbReference type="GO" id="GO:0050660">
    <property type="term" value="F:flavin adenine dinucleotide binding"/>
    <property type="evidence" value="ECO:0007669"/>
    <property type="project" value="TreeGrafter"/>
</dbReference>